<evidence type="ECO:0000313" key="2">
    <source>
        <dbReference type="EMBL" id="UWZ86467.1"/>
    </source>
</evidence>
<dbReference type="EMBL" id="CP093313">
    <property type="protein sequence ID" value="UWZ86467.1"/>
    <property type="molecule type" value="Genomic_DNA"/>
</dbReference>
<feature type="region of interest" description="Disordered" evidence="1">
    <location>
        <begin position="69"/>
        <end position="91"/>
    </location>
</feature>
<gene>
    <name evidence="2" type="ORF">MOP44_11090</name>
</gene>
<accession>A0A9J7BUA9</accession>
<keyword evidence="3" id="KW-1185">Reference proteome</keyword>
<evidence type="ECO:0000256" key="1">
    <source>
        <dbReference type="SAM" id="MobiDB-lite"/>
    </source>
</evidence>
<protein>
    <submittedName>
        <fullName evidence="2">Uncharacterized protein</fullName>
    </submittedName>
</protein>
<reference evidence="2" key="1">
    <citation type="submission" date="2021-04" db="EMBL/GenBank/DDBJ databases">
        <title>Phylogenetic analysis of Acidobacteriaceae.</title>
        <authorList>
            <person name="Qiu L."/>
            <person name="Zhang Q."/>
        </authorList>
    </citation>
    <scope>NUCLEOTIDE SEQUENCE</scope>
    <source>
        <strain evidence="2">DSM 25168</strain>
    </source>
</reference>
<dbReference type="Proteomes" id="UP001059380">
    <property type="component" value="Chromosome"/>
</dbReference>
<organism evidence="2 3">
    <name type="scientific">Occallatibacter riparius</name>
    <dbReference type="NCBI Taxonomy" id="1002689"/>
    <lineage>
        <taxon>Bacteria</taxon>
        <taxon>Pseudomonadati</taxon>
        <taxon>Acidobacteriota</taxon>
        <taxon>Terriglobia</taxon>
        <taxon>Terriglobales</taxon>
        <taxon>Acidobacteriaceae</taxon>
        <taxon>Occallatibacter</taxon>
    </lineage>
</organism>
<name>A0A9J7BUA9_9BACT</name>
<proteinExistence type="predicted"/>
<dbReference type="RefSeq" id="WP_260796106.1">
    <property type="nucleotide sequence ID" value="NZ_CP093313.1"/>
</dbReference>
<feature type="region of interest" description="Disordered" evidence="1">
    <location>
        <begin position="119"/>
        <end position="139"/>
    </location>
</feature>
<dbReference type="KEGG" id="orp:MOP44_11090"/>
<evidence type="ECO:0000313" key="3">
    <source>
        <dbReference type="Proteomes" id="UP001059380"/>
    </source>
</evidence>
<sequence>MIRQAISCDICGAEKRQTNHWYVACEQSGELRLGAWNSRMRQRPGTKHLCGQTCLHKLVDEFMARTTATRAATADPSEPAPARPEIDASLTSSVAYDGDESSARLIATPVFPMQPRLVTEPAAPAPQIDSTPNYASRRWRAEAWERERNRELRTHPRHKGL</sequence>
<dbReference type="AlphaFoldDB" id="A0A9J7BUA9"/>